<evidence type="ECO:0000256" key="4">
    <source>
        <dbReference type="ARBA" id="ARBA00016468"/>
    </source>
</evidence>
<dbReference type="InParanoid" id="H2UR38"/>
<keyword evidence="14" id="KW-1185">Reference proteome</keyword>
<evidence type="ECO:0000256" key="7">
    <source>
        <dbReference type="ARBA" id="ARBA00022782"/>
    </source>
</evidence>
<dbReference type="RefSeq" id="XP_011609812.2">
    <property type="nucleotide sequence ID" value="XM_011611510.2"/>
</dbReference>
<name>H2UR38_TAKRU</name>
<dbReference type="OrthoDB" id="193258at2759"/>
<reference evidence="13" key="2">
    <citation type="submission" date="2025-08" db="UniProtKB">
        <authorList>
            <consortium name="Ensembl"/>
        </authorList>
    </citation>
    <scope>IDENTIFICATION</scope>
</reference>
<evidence type="ECO:0000313" key="14">
    <source>
        <dbReference type="Proteomes" id="UP000005226"/>
    </source>
</evidence>
<dbReference type="GO" id="GO:0005814">
    <property type="term" value="C:centriole"/>
    <property type="evidence" value="ECO:0007669"/>
    <property type="project" value="TreeGrafter"/>
</dbReference>
<feature type="compositionally biased region" description="Polar residues" evidence="12">
    <location>
        <begin position="18"/>
        <end position="27"/>
    </location>
</feature>
<feature type="compositionally biased region" description="Basic and acidic residues" evidence="12">
    <location>
        <begin position="732"/>
        <end position="762"/>
    </location>
</feature>
<feature type="region of interest" description="Disordered" evidence="12">
    <location>
        <begin position="816"/>
        <end position="840"/>
    </location>
</feature>
<dbReference type="GO" id="GO:0005634">
    <property type="term" value="C:nucleus"/>
    <property type="evidence" value="ECO:0007669"/>
    <property type="project" value="UniProtKB-SubCell"/>
</dbReference>
<feature type="region of interest" description="Disordered" evidence="12">
    <location>
        <begin position="1"/>
        <end position="42"/>
    </location>
</feature>
<reference evidence="13 14" key="1">
    <citation type="journal article" date="2011" name="Genome Biol. Evol.">
        <title>Integration of the genetic map and genome assembly of fugu facilitates insights into distinct features of genome evolution in teleosts and mammals.</title>
        <authorList>
            <person name="Kai W."/>
            <person name="Kikuchi K."/>
            <person name="Tohari S."/>
            <person name="Chew A.K."/>
            <person name="Tay A."/>
            <person name="Fujiwara A."/>
            <person name="Hosoya S."/>
            <person name="Suetake H."/>
            <person name="Naruse K."/>
            <person name="Brenner S."/>
            <person name="Suzuki Y."/>
            <person name="Venkatesh B."/>
        </authorList>
    </citation>
    <scope>NUCLEOTIDE SEQUENCE [LARGE SCALE GENOMIC DNA]</scope>
</reference>
<dbReference type="GeneID" id="105417484"/>
<dbReference type="eggNOG" id="KOG3802">
    <property type="taxonomic scope" value="Eukaryota"/>
</dbReference>
<evidence type="ECO:0000256" key="6">
    <source>
        <dbReference type="ARBA" id="ARBA00022490"/>
    </source>
</evidence>
<evidence type="ECO:0000256" key="1">
    <source>
        <dbReference type="ARBA" id="ARBA00003936"/>
    </source>
</evidence>
<dbReference type="GO" id="GO:0006611">
    <property type="term" value="P:protein export from nucleus"/>
    <property type="evidence" value="ECO:0007669"/>
    <property type="project" value="TreeGrafter"/>
</dbReference>
<evidence type="ECO:0000256" key="9">
    <source>
        <dbReference type="ARBA" id="ARBA00023242"/>
    </source>
</evidence>
<keyword evidence="9" id="KW-0539">Nucleus</keyword>
<keyword evidence="7" id="KW-0221">Differentiation</keyword>
<accession>H2UR38</accession>
<proteinExistence type="predicted"/>
<gene>
    <name evidence="13" type="primary">cchcr1</name>
</gene>
<evidence type="ECO:0000256" key="3">
    <source>
        <dbReference type="ARBA" id="ARBA00004496"/>
    </source>
</evidence>
<evidence type="ECO:0000256" key="2">
    <source>
        <dbReference type="ARBA" id="ARBA00004123"/>
    </source>
</evidence>
<feature type="compositionally biased region" description="Basic and acidic residues" evidence="12">
    <location>
        <begin position="788"/>
        <end position="800"/>
    </location>
</feature>
<feature type="region of interest" description="Disordered" evidence="12">
    <location>
        <begin position="178"/>
        <end position="228"/>
    </location>
</feature>
<evidence type="ECO:0000256" key="10">
    <source>
        <dbReference type="ARBA" id="ARBA00031932"/>
    </source>
</evidence>
<dbReference type="Gene3D" id="1.10.287.2610">
    <property type="match status" value="1"/>
</dbReference>
<dbReference type="GO" id="GO:0030154">
    <property type="term" value="P:cell differentiation"/>
    <property type="evidence" value="ECO:0007669"/>
    <property type="project" value="UniProtKB-KW"/>
</dbReference>
<keyword evidence="5" id="KW-0217">Developmental protein</keyword>
<comment type="subcellular location">
    <subcellularLocation>
        <location evidence="3">Cytoplasm</location>
    </subcellularLocation>
    <subcellularLocation>
        <location evidence="2">Nucleus</location>
    </subcellularLocation>
</comment>
<keyword evidence="6" id="KW-0963">Cytoplasm</keyword>
<sequence length="840" mass="96650">MNMDRYNVGEERLKAPDNYTSSGTSRNNQKDLVPPSHFESSAQLPRRAVQLSGTVQAPWIHSGITSGDPGTPNPCLAISQAKEILELRRENERLMRLQKENPRENVPVLSPSDSKTRFRWESEWRLEAERHKEEAERLKMQVEVLKSSVERHWEEIRDRDNTMKRQIRDLEAVHEELSKTKSELRQTREELVHSSAQKEKISSQLERLREEAAEESTRLRRDAERSKEEARECALRAEMCRLQAEEEAKQQALKLSEQLSELHQKHEVERQLLNTSHQAELATLGKTTNELQDRLESMTSELLPLKSTLKAITTERDGLKQHLSQMGQAFETQSATLHSLRNYIGQLAPENGEKERLNDTVERLNREKVALQMANELLTIRLNSVNEMLTLQEEKVVEKTLTHPLGKNSSEGLQVLHLWREKVFKLCVQLRTKDIEVNEQKHKLVSNIRSLEQELQQEQRRARLLQHGLDDRIAELDLERVAKETLKQDLAFGQKENLNLKSQNKKVEAELKVLTEAVRRFSQAFESKVADVDSAITRLSTLTQRLAFAKGRVETIQGLVLRKNALRKVQQAGKQSEHPNESVPKLQTELHLVYEERDKLTKELKRTPELIGKALTELREQYESKLGHRQQELEQSWAEVRRAVAGRDEAEHNLQLTQAHLGECRVNLGELSSELLRQQERSDRALVERVSEIESRCAEKLREMEFRVNTAEKEHTKAVKILRQFERQATWKQDEPESKRREIQDEPPREAAGDKARLKASVDEAGLMGECTRSPTANSEGSPPGMAHQEEARLQQPAHEKLLSLLEELRALSAAVISSSEGSSEEEEEEEKLTAQDDHL</sequence>
<comment type="function">
    <text evidence="1">May be a regulator of keratinocyte proliferation or differentiation.</text>
</comment>
<feature type="coiled-coil region" evidence="11">
    <location>
        <begin position="441"/>
        <end position="524"/>
    </location>
</feature>
<organism evidence="13 14">
    <name type="scientific">Takifugu rubripes</name>
    <name type="common">Japanese pufferfish</name>
    <name type="synonym">Fugu rubripes</name>
    <dbReference type="NCBI Taxonomy" id="31033"/>
    <lineage>
        <taxon>Eukaryota</taxon>
        <taxon>Metazoa</taxon>
        <taxon>Chordata</taxon>
        <taxon>Craniata</taxon>
        <taxon>Vertebrata</taxon>
        <taxon>Euteleostomi</taxon>
        <taxon>Actinopterygii</taxon>
        <taxon>Neopterygii</taxon>
        <taxon>Teleostei</taxon>
        <taxon>Neoteleostei</taxon>
        <taxon>Acanthomorphata</taxon>
        <taxon>Eupercaria</taxon>
        <taxon>Tetraodontiformes</taxon>
        <taxon>Tetradontoidea</taxon>
        <taxon>Tetraodontidae</taxon>
        <taxon>Takifugu</taxon>
    </lineage>
</organism>
<dbReference type="Proteomes" id="UP000005226">
    <property type="component" value="Chromosome 15"/>
</dbReference>
<dbReference type="GeneTree" id="ENSGT00940000153251"/>
<dbReference type="InterPro" id="IPR009800">
    <property type="entry name" value="HCR"/>
</dbReference>
<dbReference type="CTD" id="54535"/>
<dbReference type="FunCoup" id="H2UR38">
    <property type="interactions" value="538"/>
</dbReference>
<feature type="region of interest" description="Disordered" evidence="12">
    <location>
        <begin position="729"/>
        <end position="800"/>
    </location>
</feature>
<dbReference type="PANTHER" id="PTHR46822">
    <property type="entry name" value="COILED-COIL ALPHA-HELICAL ROD PROTEIN 1"/>
    <property type="match status" value="1"/>
</dbReference>
<dbReference type="GO" id="GO:0005737">
    <property type="term" value="C:cytoplasm"/>
    <property type="evidence" value="ECO:0007669"/>
    <property type="project" value="UniProtKB-SubCell"/>
</dbReference>
<dbReference type="HOGENOM" id="CLU_545815_0_0_1"/>
<reference evidence="13" key="3">
    <citation type="submission" date="2025-09" db="UniProtKB">
        <authorList>
            <consortium name="Ensembl"/>
        </authorList>
    </citation>
    <scope>IDENTIFICATION</scope>
</reference>
<dbReference type="PANTHER" id="PTHR46822:SF1">
    <property type="entry name" value="COILED-COIL ALPHA-HELICAL ROD PROTEIN 1"/>
    <property type="match status" value="1"/>
</dbReference>
<evidence type="ECO:0000256" key="11">
    <source>
        <dbReference type="SAM" id="Coils"/>
    </source>
</evidence>
<evidence type="ECO:0000256" key="5">
    <source>
        <dbReference type="ARBA" id="ARBA00022473"/>
    </source>
</evidence>
<evidence type="ECO:0000256" key="12">
    <source>
        <dbReference type="SAM" id="MobiDB-lite"/>
    </source>
</evidence>
<protein>
    <recommendedName>
        <fullName evidence="4">Coiled-coil alpha-helical rod protein 1</fullName>
    </recommendedName>
    <alternativeName>
        <fullName evidence="10">Alpha-helical coiled-coil rod protein</fullName>
    </alternativeName>
</protein>
<dbReference type="Pfam" id="PF07111">
    <property type="entry name" value="HCR"/>
    <property type="match status" value="1"/>
</dbReference>
<dbReference type="STRING" id="31033.ENSTRUP00000039411"/>
<evidence type="ECO:0000256" key="8">
    <source>
        <dbReference type="ARBA" id="ARBA00023054"/>
    </source>
</evidence>
<keyword evidence="8 11" id="KW-0175">Coiled coil</keyword>
<evidence type="ECO:0000313" key="13">
    <source>
        <dbReference type="Ensembl" id="ENSTRUP00000039411.3"/>
    </source>
</evidence>
<dbReference type="OMA" id="CFANRRV"/>
<dbReference type="KEGG" id="tru:105417484"/>
<dbReference type="Ensembl" id="ENSTRUT00000039552.3">
    <property type="protein sequence ID" value="ENSTRUP00000039411.3"/>
    <property type="gene ID" value="ENSTRUG00000015419.3"/>
</dbReference>
<feature type="coiled-coil region" evidence="11">
    <location>
        <begin position="347"/>
        <end position="381"/>
    </location>
</feature>
<dbReference type="AlphaFoldDB" id="H2UR38"/>